<dbReference type="InterPro" id="IPR007863">
    <property type="entry name" value="Peptidase_M16_C"/>
</dbReference>
<evidence type="ECO:0000256" key="1">
    <source>
        <dbReference type="SAM" id="SignalP"/>
    </source>
</evidence>
<accession>A0ABU1BJ36</accession>
<feature type="signal peptide" evidence="1">
    <location>
        <begin position="1"/>
        <end position="20"/>
    </location>
</feature>
<keyword evidence="1" id="KW-0732">Signal</keyword>
<dbReference type="RefSeq" id="WP_338434845.1">
    <property type="nucleotide sequence ID" value="NZ_JAUYVH010000001.1"/>
</dbReference>
<dbReference type="PANTHER" id="PTHR11851:SF224">
    <property type="entry name" value="PROCESSING PROTEASE"/>
    <property type="match status" value="1"/>
</dbReference>
<name>A0ABU1BJ36_9BURK</name>
<gene>
    <name evidence="3" type="ORF">Q8A64_01205</name>
</gene>
<dbReference type="EMBL" id="JAUYVH010000001">
    <property type="protein sequence ID" value="MDQ9169018.1"/>
    <property type="molecule type" value="Genomic_DNA"/>
</dbReference>
<dbReference type="PANTHER" id="PTHR11851">
    <property type="entry name" value="METALLOPROTEASE"/>
    <property type="match status" value="1"/>
</dbReference>
<feature type="domain" description="Peptidase M16 C-terminal" evidence="2">
    <location>
        <begin position="199"/>
        <end position="374"/>
    </location>
</feature>
<dbReference type="Proteomes" id="UP001225596">
    <property type="component" value="Unassembled WGS sequence"/>
</dbReference>
<dbReference type="SUPFAM" id="SSF63411">
    <property type="entry name" value="LuxS/MPP-like metallohydrolase"/>
    <property type="match status" value="2"/>
</dbReference>
<dbReference type="InterPro" id="IPR011249">
    <property type="entry name" value="Metalloenz_LuxS/M16"/>
</dbReference>
<dbReference type="Gene3D" id="3.30.830.10">
    <property type="entry name" value="Metalloenzyme, LuxS/M16 peptidase-like"/>
    <property type="match status" value="2"/>
</dbReference>
<evidence type="ECO:0000259" key="2">
    <source>
        <dbReference type="Pfam" id="PF05193"/>
    </source>
</evidence>
<sequence length="442" mass="48227">MLSKKIFLVFIFAVCNAAHATLPIQHWTLENGARVYFVENRELPMLDISVEFDAGDRRDPEGKSGMASLTNAMLARGISEGRLPDGQVEPAMTEAQISDAFADIAARRGGGAGEDRAGATLRTLSSKQERDAAVALLGRLLAQPSFPEDLLVRDKARTIAAIKEDLTKPESIASKAFWRIAYGSHPYADEATVESVEAISREDLVAFHSTHYVANRAVIAMIGNVSRAEADAIARQLSRRLPQGKDLPALPEVVLANGREEWIAHPASQSHILVGTPALVRGDPDFFALTVGNYVLGGGGFVSRLTREVREKRGLAYSVYSYFNPLQQRGPFQIGLQTQKEQTAEALAIVRKVVADYLAEGPSDKDLQAAKDNLIGGFPLRIDNNRKILDNIAAIGYYNLPLNYLDTWTANVAKVTVSDVKAAFKRKLALERFNTVVVGAQQ</sequence>
<protein>
    <submittedName>
        <fullName evidence="3">Pitrilysin family protein</fullName>
    </submittedName>
</protein>
<dbReference type="InterPro" id="IPR050361">
    <property type="entry name" value="MPP/UQCRC_Complex"/>
</dbReference>
<evidence type="ECO:0000313" key="3">
    <source>
        <dbReference type="EMBL" id="MDQ9169018.1"/>
    </source>
</evidence>
<evidence type="ECO:0000313" key="4">
    <source>
        <dbReference type="Proteomes" id="UP001225596"/>
    </source>
</evidence>
<reference evidence="3 4" key="1">
    <citation type="submission" date="2023-08" db="EMBL/GenBank/DDBJ databases">
        <title>Oxalobacteraceae gen .nov., isolated from river sludge outside the plant.</title>
        <authorList>
            <person name="Zhao S.Y."/>
        </authorList>
    </citation>
    <scope>NUCLEOTIDE SEQUENCE [LARGE SCALE GENOMIC DNA]</scope>
    <source>
        <strain evidence="3 4">R-40</strain>
    </source>
</reference>
<organism evidence="3 4">
    <name type="scientific">Keguizhuia sedimenti</name>
    <dbReference type="NCBI Taxonomy" id="3064264"/>
    <lineage>
        <taxon>Bacteria</taxon>
        <taxon>Pseudomonadati</taxon>
        <taxon>Pseudomonadota</taxon>
        <taxon>Betaproteobacteria</taxon>
        <taxon>Burkholderiales</taxon>
        <taxon>Oxalobacteraceae</taxon>
        <taxon>Keguizhuia</taxon>
    </lineage>
</organism>
<feature type="chain" id="PRO_5045920071" evidence="1">
    <location>
        <begin position="21"/>
        <end position="442"/>
    </location>
</feature>
<keyword evidence="4" id="KW-1185">Reference proteome</keyword>
<comment type="caution">
    <text evidence="3">The sequence shown here is derived from an EMBL/GenBank/DDBJ whole genome shotgun (WGS) entry which is preliminary data.</text>
</comment>
<dbReference type="Pfam" id="PF05193">
    <property type="entry name" value="Peptidase_M16_C"/>
    <property type="match status" value="1"/>
</dbReference>
<proteinExistence type="predicted"/>